<dbReference type="VEuPathDB" id="FungiDB:RO3G_00655"/>
<evidence type="ECO:0000256" key="6">
    <source>
        <dbReference type="ARBA" id="ARBA00022840"/>
    </source>
</evidence>
<name>I1BIC1_RHIO9</name>
<dbReference type="GeneID" id="93607627"/>
<dbReference type="GO" id="GO:0001664">
    <property type="term" value="F:G protein-coupled receptor binding"/>
    <property type="evidence" value="ECO:0007669"/>
    <property type="project" value="TreeGrafter"/>
</dbReference>
<dbReference type="SMART" id="SM00562">
    <property type="entry name" value="NDK"/>
    <property type="match status" value="1"/>
</dbReference>
<dbReference type="InParanoid" id="I1BIC1"/>
<dbReference type="PROSITE" id="PS00107">
    <property type="entry name" value="PROTEIN_KINASE_ATP"/>
    <property type="match status" value="1"/>
</dbReference>
<protein>
    <recommendedName>
        <fullName evidence="1">Nucleoside diphosphate kinase</fullName>
    </recommendedName>
</protein>
<feature type="domain" description="AGC-kinase C-terminal" evidence="11">
    <location>
        <begin position="273"/>
        <end position="348"/>
    </location>
</feature>
<keyword evidence="2 9" id="KW-0723">Serine/threonine-protein kinase</keyword>
<dbReference type="InterPro" id="IPR000719">
    <property type="entry name" value="Prot_kinase_dom"/>
</dbReference>
<sequence>MTLKRSMGALCCCGSNIDFGDEEVQLRHFYLLRVIGKGAFGKVRIVQHKSSLSEYALKYIKRTILELIDHPLIVNLRYAFHDDENIFMVLDLMLGGDLRFHLNSLGTFNELQVRFYVAELILSLSHIHRQKIVHRDIKPDNILLDAKGHAHLSDFNVATQLTSQKPYRQNRAGSLVYMAPEILLNKKYAEDVDWWSLGVMTYELLFGKRPFEGKTNEDVRKSILKGSLEFPEDIHISPECKQVVKGLLTKQPKDRLGHGEQGVELLKSHSWFKGIDWHQLEYKKAQPPFIPSKDSPNYDAIHELEELLFTEEPLRPHSIKTKPNNMEEIDTKFVPYDYTNPNKRTNPQEILTQSTTESTATTTSIFKKVGGAIHEKIDQAKYSSQGYYELSEHGPFQALILTAPNAIKEWRSLIGPTHPVRARVNQPNTLRALYGLTDTRNSFHGSEKSLERTCINI</sequence>
<dbReference type="InterPro" id="IPR036850">
    <property type="entry name" value="NDK-like_dom_sf"/>
</dbReference>
<dbReference type="Pfam" id="PF00069">
    <property type="entry name" value="Pkinase"/>
    <property type="match status" value="1"/>
</dbReference>
<keyword evidence="13" id="KW-1185">Reference proteome</keyword>
<evidence type="ECO:0000259" key="10">
    <source>
        <dbReference type="PROSITE" id="PS50011"/>
    </source>
</evidence>
<reference evidence="12 13" key="1">
    <citation type="journal article" date="2009" name="PLoS Genet.">
        <title>Genomic analysis of the basal lineage fungus Rhizopus oryzae reveals a whole-genome duplication.</title>
        <authorList>
            <person name="Ma L.-J."/>
            <person name="Ibrahim A.S."/>
            <person name="Skory C."/>
            <person name="Grabherr M.G."/>
            <person name="Burger G."/>
            <person name="Butler M."/>
            <person name="Elias M."/>
            <person name="Idnurm A."/>
            <person name="Lang B.F."/>
            <person name="Sone T."/>
            <person name="Abe A."/>
            <person name="Calvo S.E."/>
            <person name="Corrochano L.M."/>
            <person name="Engels R."/>
            <person name="Fu J."/>
            <person name="Hansberg W."/>
            <person name="Kim J.-M."/>
            <person name="Kodira C.D."/>
            <person name="Koehrsen M.J."/>
            <person name="Liu B."/>
            <person name="Miranda-Saavedra D."/>
            <person name="O'Leary S."/>
            <person name="Ortiz-Castellanos L."/>
            <person name="Poulter R."/>
            <person name="Rodriguez-Romero J."/>
            <person name="Ruiz-Herrera J."/>
            <person name="Shen Y.-Q."/>
            <person name="Zeng Q."/>
            <person name="Galagan J."/>
            <person name="Birren B.W."/>
            <person name="Cuomo C.A."/>
            <person name="Wickes B.L."/>
        </authorList>
    </citation>
    <scope>NUCLEOTIDE SEQUENCE [LARGE SCALE GENOMIC DNA]</scope>
    <source>
        <strain evidence="13">RA 99-880 / ATCC MYA-4621 / FGSC 9543 / NRRL 43880</strain>
    </source>
</reference>
<evidence type="ECO:0000259" key="11">
    <source>
        <dbReference type="PROSITE" id="PS51285"/>
    </source>
</evidence>
<dbReference type="InterPro" id="IPR011009">
    <property type="entry name" value="Kinase-like_dom_sf"/>
</dbReference>
<dbReference type="Proteomes" id="UP000009138">
    <property type="component" value="Unassembled WGS sequence"/>
</dbReference>
<evidence type="ECO:0000256" key="7">
    <source>
        <dbReference type="PROSITE-ProRule" id="PRU00706"/>
    </source>
</evidence>
<evidence type="ECO:0000256" key="1">
    <source>
        <dbReference type="ARBA" id="ARBA00017632"/>
    </source>
</evidence>
<dbReference type="InterPro" id="IPR000961">
    <property type="entry name" value="AGC-kinase_C"/>
</dbReference>
<dbReference type="InterPro" id="IPR008271">
    <property type="entry name" value="Ser/Thr_kinase_AS"/>
</dbReference>
<dbReference type="GO" id="GO:0005524">
    <property type="term" value="F:ATP binding"/>
    <property type="evidence" value="ECO:0007669"/>
    <property type="project" value="UniProtKB-UniRule"/>
</dbReference>
<dbReference type="GO" id="GO:0004703">
    <property type="term" value="F:G protein-coupled receptor kinase activity"/>
    <property type="evidence" value="ECO:0007669"/>
    <property type="project" value="TreeGrafter"/>
</dbReference>
<evidence type="ECO:0000256" key="5">
    <source>
        <dbReference type="ARBA" id="ARBA00022777"/>
    </source>
</evidence>
<comment type="caution">
    <text evidence="7">Lacks conserved residue(s) required for the propagation of feature annotation.</text>
</comment>
<dbReference type="PANTHER" id="PTHR24355">
    <property type="entry name" value="G PROTEIN-COUPLED RECEPTOR KINASE/RIBOSOMAL PROTEIN S6 KINASE"/>
    <property type="match status" value="1"/>
</dbReference>
<dbReference type="Gene3D" id="3.30.70.141">
    <property type="entry name" value="Nucleoside diphosphate kinase-like domain"/>
    <property type="match status" value="1"/>
</dbReference>
<keyword evidence="3" id="KW-0808">Transferase</keyword>
<dbReference type="OMA" id="HVGKMRR"/>
<dbReference type="Gene3D" id="1.10.510.10">
    <property type="entry name" value="Transferase(Phosphotransferase) domain 1"/>
    <property type="match status" value="1"/>
</dbReference>
<feature type="binding site" evidence="8">
    <location>
        <position position="58"/>
    </location>
    <ligand>
        <name>ATP</name>
        <dbReference type="ChEBI" id="CHEBI:30616"/>
    </ligand>
</feature>
<dbReference type="SUPFAM" id="SSF56112">
    <property type="entry name" value="Protein kinase-like (PK-like)"/>
    <property type="match status" value="1"/>
</dbReference>
<dbReference type="AlphaFoldDB" id="I1BIC1"/>
<feature type="domain" description="Protein kinase" evidence="10">
    <location>
        <begin position="29"/>
        <end position="272"/>
    </location>
</feature>
<dbReference type="PROSITE" id="PS51374">
    <property type="entry name" value="NDPK_LIKE"/>
    <property type="match status" value="1"/>
</dbReference>
<organism evidence="12 13">
    <name type="scientific">Rhizopus delemar (strain RA 99-880 / ATCC MYA-4621 / FGSC 9543 / NRRL 43880)</name>
    <name type="common">Mucormycosis agent</name>
    <name type="synonym">Rhizopus arrhizus var. delemar</name>
    <dbReference type="NCBI Taxonomy" id="246409"/>
    <lineage>
        <taxon>Eukaryota</taxon>
        <taxon>Fungi</taxon>
        <taxon>Fungi incertae sedis</taxon>
        <taxon>Mucoromycota</taxon>
        <taxon>Mucoromycotina</taxon>
        <taxon>Mucoromycetes</taxon>
        <taxon>Mucorales</taxon>
        <taxon>Mucorineae</taxon>
        <taxon>Rhizopodaceae</taxon>
        <taxon>Rhizopus</taxon>
    </lineage>
</organism>
<accession>I1BIC1</accession>
<keyword evidence="6 8" id="KW-0067">ATP-binding</keyword>
<dbReference type="InterPro" id="IPR034907">
    <property type="entry name" value="NDK-like_dom"/>
</dbReference>
<dbReference type="PANTHER" id="PTHR24355:SF30">
    <property type="entry name" value="SERINE_THREONINE-PROTEIN KINASE 32B ISOFORM X1"/>
    <property type="match status" value="1"/>
</dbReference>
<proteinExistence type="inferred from homology"/>
<evidence type="ECO:0000256" key="8">
    <source>
        <dbReference type="PROSITE-ProRule" id="PRU10141"/>
    </source>
</evidence>
<dbReference type="PROSITE" id="PS00108">
    <property type="entry name" value="PROTEIN_KINASE_ST"/>
    <property type="match status" value="1"/>
</dbReference>
<dbReference type="SMART" id="SM00220">
    <property type="entry name" value="S_TKc"/>
    <property type="match status" value="1"/>
</dbReference>
<evidence type="ECO:0000256" key="3">
    <source>
        <dbReference type="ARBA" id="ARBA00022679"/>
    </source>
</evidence>
<dbReference type="Pfam" id="PF00334">
    <property type="entry name" value="NDK"/>
    <property type="match status" value="1"/>
</dbReference>
<dbReference type="SUPFAM" id="SSF54919">
    <property type="entry name" value="Nucleoside diphosphate kinase, NDK"/>
    <property type="match status" value="1"/>
</dbReference>
<dbReference type="PROSITE" id="PS51285">
    <property type="entry name" value="AGC_KINASE_CTER"/>
    <property type="match status" value="1"/>
</dbReference>
<dbReference type="EMBL" id="CH476732">
    <property type="protein sequence ID" value="EIE75951.1"/>
    <property type="molecule type" value="Genomic_DNA"/>
</dbReference>
<dbReference type="RefSeq" id="XP_067511347.1">
    <property type="nucleotide sequence ID" value="XM_067655246.1"/>
</dbReference>
<evidence type="ECO:0000256" key="2">
    <source>
        <dbReference type="ARBA" id="ARBA00022527"/>
    </source>
</evidence>
<dbReference type="PROSITE" id="PS50011">
    <property type="entry name" value="PROTEIN_KINASE_DOM"/>
    <property type="match status" value="1"/>
</dbReference>
<dbReference type="InterPro" id="IPR017441">
    <property type="entry name" value="Protein_kinase_ATP_BS"/>
</dbReference>
<comment type="similarity">
    <text evidence="9">Belongs to the protein kinase superfamily.</text>
</comment>
<evidence type="ECO:0000256" key="4">
    <source>
        <dbReference type="ARBA" id="ARBA00022741"/>
    </source>
</evidence>
<dbReference type="GO" id="GO:0009966">
    <property type="term" value="P:regulation of signal transduction"/>
    <property type="evidence" value="ECO:0007669"/>
    <property type="project" value="TreeGrafter"/>
</dbReference>
<dbReference type="STRING" id="246409.I1BIC1"/>
<dbReference type="OrthoDB" id="354826at2759"/>
<dbReference type="GO" id="GO:0007186">
    <property type="term" value="P:G protein-coupled receptor signaling pathway"/>
    <property type="evidence" value="ECO:0007669"/>
    <property type="project" value="TreeGrafter"/>
</dbReference>
<evidence type="ECO:0000313" key="13">
    <source>
        <dbReference type="Proteomes" id="UP000009138"/>
    </source>
</evidence>
<dbReference type="Gene3D" id="3.30.200.20">
    <property type="entry name" value="Phosphorylase Kinase, domain 1"/>
    <property type="match status" value="1"/>
</dbReference>
<evidence type="ECO:0000313" key="12">
    <source>
        <dbReference type="EMBL" id="EIE75951.1"/>
    </source>
</evidence>
<keyword evidence="4 8" id="KW-0547">Nucleotide-binding</keyword>
<keyword evidence="5" id="KW-0418">Kinase</keyword>
<dbReference type="FunFam" id="1.10.510.10:FF:000210">
    <property type="entry name" value="Non-specific serine/threonine protein kinase"/>
    <property type="match status" value="1"/>
</dbReference>
<gene>
    <name evidence="12" type="ORF">RO3G_00655</name>
</gene>
<dbReference type="eggNOG" id="KOG0598">
    <property type="taxonomic scope" value="Eukaryota"/>
</dbReference>
<comment type="similarity">
    <text evidence="7">Belongs to the NDK family.</text>
</comment>
<evidence type="ECO:0000256" key="9">
    <source>
        <dbReference type="RuleBase" id="RU000304"/>
    </source>
</evidence>